<feature type="compositionally biased region" description="Basic and acidic residues" evidence="1">
    <location>
        <begin position="1"/>
        <end position="11"/>
    </location>
</feature>
<comment type="caution">
    <text evidence="3">The sequence shown here is derived from an EMBL/GenBank/DDBJ whole genome shotgun (WGS) entry which is preliminary data.</text>
</comment>
<sequence>MASERESRIDLGRLGTQPSGRQPETKHNAGVSSNSPAQNRLKKVPQQGETPHGKTTAALSKKPKSPWTGYIKLYSLQFGASDYFQVAEEVFKKKDSNPDHNPVVIVKSFSNAEAKSCMQYIQRINHKNFVPVRNFFSTNGESFIAFEFMPLSLSELAGHPLMDDCRLASILGQIVDGLVYLDDHCLEHTQLTCSNILVDTAGNVKLWAQEHVQGGSDRKRHVQGLRRIAIQLIQGYIDEDEPDGPGGIPQCPDGLKFVSDMERASSTESLKKHSLLQLPWHKSRLAGMISLVHIWVDRGYKFHP</sequence>
<keyword evidence="4" id="KW-1185">Reference proteome</keyword>
<gene>
    <name evidence="3" type="ORF">VFPPC_01904</name>
</gene>
<evidence type="ECO:0000313" key="4">
    <source>
        <dbReference type="Proteomes" id="UP000078397"/>
    </source>
</evidence>
<dbReference type="GO" id="GO:0005524">
    <property type="term" value="F:ATP binding"/>
    <property type="evidence" value="ECO:0007669"/>
    <property type="project" value="InterPro"/>
</dbReference>
<dbReference type="SUPFAM" id="SSF56112">
    <property type="entry name" value="Protein kinase-like (PK-like)"/>
    <property type="match status" value="1"/>
</dbReference>
<evidence type="ECO:0000256" key="1">
    <source>
        <dbReference type="SAM" id="MobiDB-lite"/>
    </source>
</evidence>
<proteinExistence type="predicted"/>
<dbReference type="Pfam" id="PF00069">
    <property type="entry name" value="Pkinase"/>
    <property type="match status" value="1"/>
</dbReference>
<evidence type="ECO:0000259" key="2">
    <source>
        <dbReference type="SMART" id="SM00220"/>
    </source>
</evidence>
<reference evidence="3 4" key="1">
    <citation type="journal article" date="2016" name="PLoS Pathog.">
        <title>Biosynthesis of antibiotic leucinostatins in bio-control fungus Purpureocillium lilacinum and their inhibition on phytophthora revealed by genome mining.</title>
        <authorList>
            <person name="Wang G."/>
            <person name="Liu Z."/>
            <person name="Lin R."/>
            <person name="Li E."/>
            <person name="Mao Z."/>
            <person name="Ling J."/>
            <person name="Yang Y."/>
            <person name="Yin W.B."/>
            <person name="Xie B."/>
        </authorList>
    </citation>
    <scope>NUCLEOTIDE SEQUENCE [LARGE SCALE GENOMIC DNA]</scope>
    <source>
        <strain evidence="3">170</strain>
    </source>
</reference>
<keyword evidence="3" id="KW-0808">Transferase</keyword>
<dbReference type="Proteomes" id="UP000078397">
    <property type="component" value="Unassembled WGS sequence"/>
</dbReference>
<dbReference type="STRING" id="1380566.A0A179F601"/>
<dbReference type="RefSeq" id="XP_018138675.2">
    <property type="nucleotide sequence ID" value="XM_018281655.2"/>
</dbReference>
<keyword evidence="3" id="KW-0418">Kinase</keyword>
<feature type="domain" description="Protein kinase" evidence="2">
    <location>
        <begin position="84"/>
        <end position="276"/>
    </location>
</feature>
<evidence type="ECO:0000313" key="3">
    <source>
        <dbReference type="EMBL" id="OAQ60866.2"/>
    </source>
</evidence>
<dbReference type="InterPro" id="IPR011009">
    <property type="entry name" value="Kinase-like_dom_sf"/>
</dbReference>
<dbReference type="KEGG" id="pchm:VFPPC_01904"/>
<dbReference type="AlphaFoldDB" id="A0A179F601"/>
<dbReference type="GO" id="GO:0004672">
    <property type="term" value="F:protein kinase activity"/>
    <property type="evidence" value="ECO:0007669"/>
    <property type="project" value="InterPro"/>
</dbReference>
<dbReference type="OrthoDB" id="5140520at2759"/>
<dbReference type="InterPro" id="IPR000719">
    <property type="entry name" value="Prot_kinase_dom"/>
</dbReference>
<organism evidence="3 4">
    <name type="scientific">Pochonia chlamydosporia 170</name>
    <dbReference type="NCBI Taxonomy" id="1380566"/>
    <lineage>
        <taxon>Eukaryota</taxon>
        <taxon>Fungi</taxon>
        <taxon>Dikarya</taxon>
        <taxon>Ascomycota</taxon>
        <taxon>Pezizomycotina</taxon>
        <taxon>Sordariomycetes</taxon>
        <taxon>Hypocreomycetidae</taxon>
        <taxon>Hypocreales</taxon>
        <taxon>Clavicipitaceae</taxon>
        <taxon>Pochonia</taxon>
    </lineage>
</organism>
<name>A0A179F601_METCM</name>
<dbReference type="SMART" id="SM00220">
    <property type="entry name" value="S_TKc"/>
    <property type="match status" value="1"/>
</dbReference>
<feature type="region of interest" description="Disordered" evidence="1">
    <location>
        <begin position="1"/>
        <end position="63"/>
    </location>
</feature>
<dbReference type="GeneID" id="28845649"/>
<dbReference type="Gene3D" id="1.10.510.10">
    <property type="entry name" value="Transferase(Phosphotransferase) domain 1"/>
    <property type="match status" value="1"/>
</dbReference>
<accession>A0A179F601</accession>
<protein>
    <submittedName>
        <fullName evidence="3">Kinase domain-containing protein</fullName>
    </submittedName>
</protein>
<dbReference type="EMBL" id="LSBJ02000001">
    <property type="protein sequence ID" value="OAQ60866.2"/>
    <property type="molecule type" value="Genomic_DNA"/>
</dbReference>